<name>A0A9P8EXQ6_AURME</name>
<feature type="region of interest" description="Disordered" evidence="1">
    <location>
        <begin position="1"/>
        <end position="26"/>
    </location>
</feature>
<accession>A0A9P8EXQ6</accession>
<feature type="region of interest" description="Disordered" evidence="1">
    <location>
        <begin position="41"/>
        <end position="68"/>
    </location>
</feature>
<proteinExistence type="predicted"/>
<dbReference type="Proteomes" id="UP000779574">
    <property type="component" value="Unassembled WGS sequence"/>
</dbReference>
<gene>
    <name evidence="2" type="ORF">KCU76_g459</name>
</gene>
<dbReference type="EMBL" id="JAHFXF010000008">
    <property type="protein sequence ID" value="KAG9700851.1"/>
    <property type="molecule type" value="Genomic_DNA"/>
</dbReference>
<feature type="region of interest" description="Disordered" evidence="1">
    <location>
        <begin position="192"/>
        <end position="212"/>
    </location>
</feature>
<reference evidence="2" key="1">
    <citation type="journal article" date="2021" name="J Fungi (Basel)">
        <title>Virulence traits and population genomics of the black yeast Aureobasidium melanogenum.</title>
        <authorList>
            <person name="Cernosa A."/>
            <person name="Sun X."/>
            <person name="Gostincar C."/>
            <person name="Fang C."/>
            <person name="Gunde-Cimerman N."/>
            <person name="Song Z."/>
        </authorList>
    </citation>
    <scope>NUCLEOTIDE SEQUENCE</scope>
    <source>
        <strain evidence="2">EXF-9911</strain>
    </source>
</reference>
<sequence length="212" mass="24124">MPTPSTSASPWSTSAEVQERLQAAQREGRLRIQANKLKRIQDEQQEEFRRAEGEERDRVSRWRKAQEEAREQAARVKAQNAAAARARADAAAVAALKAQKQEEDRAMLNKFRVQQRLNIQNFKLQDHFSLRLRHTTAGQAMGDFLARVKAQAQAEVDQLRAQQDKLALASAQQDLDRLRLQHDPANQIETARRAALQEQAARAEADRRATKQ</sequence>
<comment type="caution">
    <text evidence="2">The sequence shown here is derived from an EMBL/GenBank/DDBJ whole genome shotgun (WGS) entry which is preliminary data.</text>
</comment>
<feature type="compositionally biased region" description="Basic and acidic residues" evidence="1">
    <location>
        <begin position="201"/>
        <end position="212"/>
    </location>
</feature>
<feature type="compositionally biased region" description="Low complexity" evidence="1">
    <location>
        <begin position="1"/>
        <end position="15"/>
    </location>
</feature>
<protein>
    <submittedName>
        <fullName evidence="2">Uncharacterized protein</fullName>
    </submittedName>
</protein>
<dbReference type="OrthoDB" id="10587388at2759"/>
<reference evidence="2" key="2">
    <citation type="submission" date="2021-08" db="EMBL/GenBank/DDBJ databases">
        <authorList>
            <person name="Gostincar C."/>
            <person name="Sun X."/>
            <person name="Song Z."/>
            <person name="Gunde-Cimerman N."/>
        </authorList>
    </citation>
    <scope>NUCLEOTIDE SEQUENCE</scope>
    <source>
        <strain evidence="2">EXF-9911</strain>
    </source>
</reference>
<organism evidence="2 3">
    <name type="scientific">Aureobasidium melanogenum</name>
    <name type="common">Aureobasidium pullulans var. melanogenum</name>
    <dbReference type="NCBI Taxonomy" id="46634"/>
    <lineage>
        <taxon>Eukaryota</taxon>
        <taxon>Fungi</taxon>
        <taxon>Dikarya</taxon>
        <taxon>Ascomycota</taxon>
        <taxon>Pezizomycotina</taxon>
        <taxon>Dothideomycetes</taxon>
        <taxon>Dothideomycetidae</taxon>
        <taxon>Dothideales</taxon>
        <taxon>Saccotheciaceae</taxon>
        <taxon>Aureobasidium</taxon>
    </lineage>
</organism>
<feature type="non-terminal residue" evidence="2">
    <location>
        <position position="212"/>
    </location>
</feature>
<evidence type="ECO:0000313" key="2">
    <source>
        <dbReference type="EMBL" id="KAG9700851.1"/>
    </source>
</evidence>
<evidence type="ECO:0000313" key="3">
    <source>
        <dbReference type="Proteomes" id="UP000779574"/>
    </source>
</evidence>
<evidence type="ECO:0000256" key="1">
    <source>
        <dbReference type="SAM" id="MobiDB-lite"/>
    </source>
</evidence>
<dbReference type="AlphaFoldDB" id="A0A9P8EXQ6"/>